<dbReference type="InterPro" id="IPR011250">
    <property type="entry name" value="OMP/PagP_B-barrel"/>
</dbReference>
<reference evidence="7 8" key="1">
    <citation type="submission" date="2016-10" db="EMBL/GenBank/DDBJ databases">
        <authorList>
            <person name="de Groot N.N."/>
        </authorList>
    </citation>
    <scope>NUCLEOTIDE SEQUENCE [LARGE SCALE GENOMIC DNA]</scope>
    <source>
        <strain evidence="7 8">DSM 17862</strain>
    </source>
</reference>
<dbReference type="GO" id="GO:0016020">
    <property type="term" value="C:membrane"/>
    <property type="evidence" value="ECO:0007669"/>
    <property type="project" value="UniProtKB-SubCell"/>
</dbReference>
<dbReference type="Proteomes" id="UP000199180">
    <property type="component" value="Unassembled WGS sequence"/>
</dbReference>
<dbReference type="PANTHER" id="PTHR34001:SF3">
    <property type="entry name" value="BLL7405 PROTEIN"/>
    <property type="match status" value="1"/>
</dbReference>
<dbReference type="InterPro" id="IPR027385">
    <property type="entry name" value="Beta-barrel_OMP"/>
</dbReference>
<dbReference type="Pfam" id="PF13505">
    <property type="entry name" value="OMP_b-brl"/>
    <property type="match status" value="1"/>
</dbReference>
<dbReference type="STRING" id="364199.SAMN04489858_101267"/>
<evidence type="ECO:0000256" key="3">
    <source>
        <dbReference type="ARBA" id="ARBA00023136"/>
    </source>
</evidence>
<keyword evidence="3" id="KW-0472">Membrane</keyword>
<evidence type="ECO:0000256" key="2">
    <source>
        <dbReference type="ARBA" id="ARBA00022729"/>
    </source>
</evidence>
<sequence>MKFAIAAVAGSLVAGSAFAGGYTAPVVEEAPAPVIATPVTTDVSDWTGFYAGVQYGQGDAEFNIDNGDTDFDAYGVHAGYNYDLGNWVVGGELDYNKIDADDLDDKGDLTRLRARAGYDLGKFMPYVTLGAAHLSQDTAAGDISETDVTYGIGAEYKVTEQFTVGAEYTKQDFSDVADVDGLDLDTDMIQMRASYNF</sequence>
<protein>
    <submittedName>
        <fullName evidence="7">Opacity protein</fullName>
    </submittedName>
</protein>
<feature type="domain" description="Outer membrane protein beta-barrel" evidence="6">
    <location>
        <begin position="40"/>
        <end position="197"/>
    </location>
</feature>
<dbReference type="AlphaFoldDB" id="A0A1H9YQG5"/>
<name>A0A1H9YQG5_9RHOB</name>
<evidence type="ECO:0000313" key="8">
    <source>
        <dbReference type="Proteomes" id="UP000199180"/>
    </source>
</evidence>
<comment type="subcellular location">
    <subcellularLocation>
        <location evidence="1">Membrane</location>
    </subcellularLocation>
</comment>
<evidence type="ECO:0000256" key="4">
    <source>
        <dbReference type="ARBA" id="ARBA00038306"/>
    </source>
</evidence>
<evidence type="ECO:0000259" key="6">
    <source>
        <dbReference type="Pfam" id="PF13505"/>
    </source>
</evidence>
<feature type="signal peptide" evidence="5">
    <location>
        <begin position="1"/>
        <end position="19"/>
    </location>
</feature>
<proteinExistence type="inferred from homology"/>
<evidence type="ECO:0000256" key="5">
    <source>
        <dbReference type="SAM" id="SignalP"/>
    </source>
</evidence>
<comment type="similarity">
    <text evidence="4">Belongs to the Omp25/RopB family.</text>
</comment>
<keyword evidence="8" id="KW-1185">Reference proteome</keyword>
<accession>A0A1H9YQG5</accession>
<dbReference type="RefSeq" id="WP_090731879.1">
    <property type="nucleotide sequence ID" value="NZ_FOHO01000001.1"/>
</dbReference>
<gene>
    <name evidence="7" type="ORF">SAMN04489858_101267</name>
</gene>
<dbReference type="PANTHER" id="PTHR34001">
    <property type="entry name" value="BLL7405 PROTEIN"/>
    <property type="match status" value="1"/>
</dbReference>
<dbReference type="InterPro" id="IPR051692">
    <property type="entry name" value="OMP-like"/>
</dbReference>
<dbReference type="OrthoDB" id="268975at2"/>
<dbReference type="Gene3D" id="2.40.160.20">
    <property type="match status" value="1"/>
</dbReference>
<dbReference type="SUPFAM" id="SSF56925">
    <property type="entry name" value="OMPA-like"/>
    <property type="match status" value="1"/>
</dbReference>
<evidence type="ECO:0000313" key="7">
    <source>
        <dbReference type="EMBL" id="SES71392.1"/>
    </source>
</evidence>
<feature type="chain" id="PRO_5011474929" evidence="5">
    <location>
        <begin position="20"/>
        <end position="197"/>
    </location>
</feature>
<dbReference type="EMBL" id="FOHO01000001">
    <property type="protein sequence ID" value="SES71392.1"/>
    <property type="molecule type" value="Genomic_DNA"/>
</dbReference>
<evidence type="ECO:0000256" key="1">
    <source>
        <dbReference type="ARBA" id="ARBA00004370"/>
    </source>
</evidence>
<organism evidence="7 8">
    <name type="scientific">Paracoccus homiensis</name>
    <dbReference type="NCBI Taxonomy" id="364199"/>
    <lineage>
        <taxon>Bacteria</taxon>
        <taxon>Pseudomonadati</taxon>
        <taxon>Pseudomonadota</taxon>
        <taxon>Alphaproteobacteria</taxon>
        <taxon>Rhodobacterales</taxon>
        <taxon>Paracoccaceae</taxon>
        <taxon>Paracoccus</taxon>
    </lineage>
</organism>
<keyword evidence="2 5" id="KW-0732">Signal</keyword>